<dbReference type="AlphaFoldDB" id="A0A7R9D6Z6"/>
<proteinExistence type="predicted"/>
<evidence type="ECO:0000313" key="1">
    <source>
        <dbReference type="EMBL" id="CAD7408299.1"/>
    </source>
</evidence>
<organism evidence="1">
    <name type="scientific">Timema poppense</name>
    <name type="common">Walking stick</name>
    <dbReference type="NCBI Taxonomy" id="170557"/>
    <lineage>
        <taxon>Eukaryota</taxon>
        <taxon>Metazoa</taxon>
        <taxon>Ecdysozoa</taxon>
        <taxon>Arthropoda</taxon>
        <taxon>Hexapoda</taxon>
        <taxon>Insecta</taxon>
        <taxon>Pterygota</taxon>
        <taxon>Neoptera</taxon>
        <taxon>Polyneoptera</taxon>
        <taxon>Phasmatodea</taxon>
        <taxon>Timematodea</taxon>
        <taxon>Timematoidea</taxon>
        <taxon>Timematidae</taxon>
        <taxon>Timema</taxon>
    </lineage>
</organism>
<name>A0A7R9D6Z6_TIMPO</name>
<accession>A0A7R9D6Z6</accession>
<reference evidence="1" key="1">
    <citation type="submission" date="2020-11" db="EMBL/GenBank/DDBJ databases">
        <authorList>
            <person name="Tran Van P."/>
        </authorList>
    </citation>
    <scope>NUCLEOTIDE SEQUENCE</scope>
</reference>
<gene>
    <name evidence="1" type="ORF">TPSB3V08_LOCUS6285</name>
</gene>
<sequence length="153" mass="17408">MEWVYFDTAALFFHGFTCLRTCHSTKLVLKSLLMIFISLISPHLPVAVNQTQVVPHYLCLVLNGTARFGCIYFCENHGNEVLKDVTFAAETWTLNVRKTRKVEAMGIKFMWSIDDPGSGNLITFSQFLFIALEGFIFTSKFGTQKPRIGLCRK</sequence>
<dbReference type="EMBL" id="OD003632">
    <property type="protein sequence ID" value="CAD7408299.1"/>
    <property type="molecule type" value="Genomic_DNA"/>
</dbReference>
<protein>
    <submittedName>
        <fullName evidence="1">Uncharacterized protein</fullName>
    </submittedName>
</protein>